<evidence type="ECO:0000259" key="7">
    <source>
        <dbReference type="Pfam" id="PF00700"/>
    </source>
</evidence>
<keyword evidence="8" id="KW-0966">Cell projection</keyword>
<dbReference type="InterPro" id="IPR001029">
    <property type="entry name" value="Flagellin_N"/>
</dbReference>
<accession>A0ABX1QZM4</accession>
<evidence type="ECO:0000256" key="3">
    <source>
        <dbReference type="ARBA" id="ARBA00005709"/>
    </source>
</evidence>
<dbReference type="InterPro" id="IPR013384">
    <property type="entry name" value="Flagell_FlgL"/>
</dbReference>
<evidence type="ECO:0000256" key="5">
    <source>
        <dbReference type="ARBA" id="ARBA00023143"/>
    </source>
</evidence>
<feature type="domain" description="Flagellin C-terminal" evidence="7">
    <location>
        <begin position="325"/>
        <end position="406"/>
    </location>
</feature>
<comment type="caution">
    <text evidence="8">The sequence shown here is derived from an EMBL/GenBank/DDBJ whole genome shotgun (WGS) entry which is preliminary data.</text>
</comment>
<keyword evidence="8" id="KW-0282">Flagellum</keyword>
<evidence type="ECO:0000313" key="8">
    <source>
        <dbReference type="EMBL" id="NMH59672.1"/>
    </source>
</evidence>
<dbReference type="RefSeq" id="WP_169210230.1">
    <property type="nucleotide sequence ID" value="NZ_JAATNW010000003.1"/>
</dbReference>
<evidence type="ECO:0000313" key="9">
    <source>
        <dbReference type="Proteomes" id="UP000709336"/>
    </source>
</evidence>
<feature type="domain" description="Flagellin N-terminal" evidence="6">
    <location>
        <begin position="3"/>
        <end position="139"/>
    </location>
</feature>
<sequence>MRISTNQFFNRNLEAIMDSQRKLADTQEQLATGKRINRPSDDPVGAAQVVRLTEQLANIDQYKQNNGLFVSRLEQQETVLSNVNDAAARARQLIQQAGSGVLNDENRRAIGNELQQIRDEVLDLMNAQDPSGDYMFAGFQADSPAFSFNPAAPGNAVRFEGDSGTNSVKLSDNVTLRSTTSGQDVFENIVAPQGFSVSGSIGATVNASDVANQDAFDSFFDANYDGFTATNNDFRLTLQAGNQVQLTNVASGAVIDTVDYTSGEPFTIEGMSFTVTGTAGDTVDFSLNKPEKKNIAETLHDIYTALAVDGVSGDSLRKAIQGSISSLDSATDKISAEISSIGGRQNVASSVFETNLDLEVNVRSARANIEETDFAEASAEFARQETALNAALQTFPRISSLSLFNFI</sequence>
<keyword evidence="9" id="KW-1185">Reference proteome</keyword>
<dbReference type="NCBIfam" id="TIGR02550">
    <property type="entry name" value="flagell_flgL"/>
    <property type="match status" value="1"/>
</dbReference>
<dbReference type="InterPro" id="IPR001492">
    <property type="entry name" value="Flagellin"/>
</dbReference>
<comment type="subcellular location">
    <subcellularLocation>
        <location evidence="1">Bacterial flagellum</location>
    </subcellularLocation>
    <subcellularLocation>
        <location evidence="2">Secreted</location>
    </subcellularLocation>
</comment>
<dbReference type="Gene3D" id="1.20.1330.10">
    <property type="entry name" value="f41 fragment of flagellin, N-terminal domain"/>
    <property type="match status" value="2"/>
</dbReference>
<name>A0ABX1QZM4_9ALTE</name>
<evidence type="ECO:0000256" key="4">
    <source>
        <dbReference type="ARBA" id="ARBA00022525"/>
    </source>
</evidence>
<dbReference type="Pfam" id="PF00669">
    <property type="entry name" value="Flagellin_N"/>
    <property type="match status" value="1"/>
</dbReference>
<reference evidence="8 9" key="1">
    <citation type="submission" date="2020-03" db="EMBL/GenBank/DDBJ databases">
        <title>Alteromonas ponticola sp. nov., isolated from seawater.</title>
        <authorList>
            <person name="Yoon J.-H."/>
            <person name="Kim Y.-O."/>
        </authorList>
    </citation>
    <scope>NUCLEOTIDE SEQUENCE [LARGE SCALE GENOMIC DNA]</scope>
    <source>
        <strain evidence="8 9">MYP5</strain>
    </source>
</reference>
<keyword evidence="4" id="KW-0964">Secreted</keyword>
<comment type="similarity">
    <text evidence="3">Belongs to the bacterial flagellin family.</text>
</comment>
<evidence type="ECO:0000256" key="2">
    <source>
        <dbReference type="ARBA" id="ARBA00004613"/>
    </source>
</evidence>
<evidence type="ECO:0000256" key="1">
    <source>
        <dbReference type="ARBA" id="ARBA00004365"/>
    </source>
</evidence>
<proteinExistence type="inferred from homology"/>
<dbReference type="InterPro" id="IPR046358">
    <property type="entry name" value="Flagellin_C"/>
</dbReference>
<dbReference type="EMBL" id="JAATNW010000003">
    <property type="protein sequence ID" value="NMH59672.1"/>
    <property type="molecule type" value="Genomic_DNA"/>
</dbReference>
<keyword evidence="8" id="KW-0969">Cilium</keyword>
<organism evidence="8 9">
    <name type="scientific">Alteromonas ponticola</name>
    <dbReference type="NCBI Taxonomy" id="2720613"/>
    <lineage>
        <taxon>Bacteria</taxon>
        <taxon>Pseudomonadati</taxon>
        <taxon>Pseudomonadota</taxon>
        <taxon>Gammaproteobacteria</taxon>
        <taxon>Alteromonadales</taxon>
        <taxon>Alteromonadaceae</taxon>
        <taxon>Alteromonas/Salinimonas group</taxon>
        <taxon>Alteromonas</taxon>
    </lineage>
</organism>
<dbReference type="SUPFAM" id="SSF64518">
    <property type="entry name" value="Phase 1 flagellin"/>
    <property type="match status" value="1"/>
</dbReference>
<gene>
    <name evidence="8" type="primary">flgL</name>
    <name evidence="8" type="ORF">HCJ96_06560</name>
</gene>
<evidence type="ECO:0000259" key="6">
    <source>
        <dbReference type="Pfam" id="PF00669"/>
    </source>
</evidence>
<keyword evidence="5" id="KW-0975">Bacterial flagellum</keyword>
<dbReference type="PANTHER" id="PTHR42792">
    <property type="entry name" value="FLAGELLIN"/>
    <property type="match status" value="1"/>
</dbReference>
<dbReference type="Proteomes" id="UP000709336">
    <property type="component" value="Unassembled WGS sequence"/>
</dbReference>
<dbReference type="PANTHER" id="PTHR42792:SF1">
    <property type="entry name" value="FLAGELLAR HOOK-ASSOCIATED PROTEIN 3"/>
    <property type="match status" value="1"/>
</dbReference>
<protein>
    <submittedName>
        <fullName evidence="8">Flagellar hook-associated protein 3</fullName>
    </submittedName>
</protein>
<dbReference type="Pfam" id="PF00700">
    <property type="entry name" value="Flagellin_C"/>
    <property type="match status" value="1"/>
</dbReference>